<sequence>MATFVDNNTTVPVPDRDQTLVDGQILKVGNAWFETVLTPGHTPGTLSLIFPLTDKNGTMKHVASLNGGTGIPAPATDRTNKILSHYRLADIARSRGVDTLISNHQVADHALFNSDLLMHATAQSANP</sequence>
<dbReference type="Gene3D" id="3.60.15.10">
    <property type="entry name" value="Ribonuclease Z/Hydroxyacylglutathione hydrolase-like"/>
    <property type="match status" value="1"/>
</dbReference>
<dbReference type="Proteomes" id="UP001345691">
    <property type="component" value="Unassembled WGS sequence"/>
</dbReference>
<comment type="caution">
    <text evidence="1">The sequence shown here is derived from an EMBL/GenBank/DDBJ whole genome shotgun (WGS) entry which is preliminary data.</text>
</comment>
<proteinExistence type="predicted"/>
<evidence type="ECO:0000313" key="2">
    <source>
        <dbReference type="Proteomes" id="UP001345691"/>
    </source>
</evidence>
<dbReference type="EMBL" id="JAVRRF010000030">
    <property type="protein sequence ID" value="KAK5052322.1"/>
    <property type="molecule type" value="Genomic_DNA"/>
</dbReference>
<evidence type="ECO:0008006" key="3">
    <source>
        <dbReference type="Google" id="ProtNLM"/>
    </source>
</evidence>
<dbReference type="InterPro" id="IPR036866">
    <property type="entry name" value="RibonucZ/Hydroxyglut_hydro"/>
</dbReference>
<name>A0ABR0IZ88_9EURO</name>
<gene>
    <name evidence="1" type="ORF">LTR69_009858</name>
</gene>
<protein>
    <recommendedName>
        <fullName evidence="3">Metallo-beta-lactamase domain-containing protein</fullName>
    </recommendedName>
</protein>
<keyword evidence="2" id="KW-1185">Reference proteome</keyword>
<accession>A0ABR0IZ88</accession>
<organism evidence="1 2">
    <name type="scientific">Exophiala sideris</name>
    <dbReference type="NCBI Taxonomy" id="1016849"/>
    <lineage>
        <taxon>Eukaryota</taxon>
        <taxon>Fungi</taxon>
        <taxon>Dikarya</taxon>
        <taxon>Ascomycota</taxon>
        <taxon>Pezizomycotina</taxon>
        <taxon>Eurotiomycetes</taxon>
        <taxon>Chaetothyriomycetidae</taxon>
        <taxon>Chaetothyriales</taxon>
        <taxon>Herpotrichiellaceae</taxon>
        <taxon>Exophiala</taxon>
    </lineage>
</organism>
<evidence type="ECO:0000313" key="1">
    <source>
        <dbReference type="EMBL" id="KAK5052322.1"/>
    </source>
</evidence>
<dbReference type="SUPFAM" id="SSF56281">
    <property type="entry name" value="Metallo-hydrolase/oxidoreductase"/>
    <property type="match status" value="1"/>
</dbReference>
<reference evidence="1 2" key="1">
    <citation type="submission" date="2023-08" db="EMBL/GenBank/DDBJ databases">
        <title>Black Yeasts Isolated from many extreme environments.</title>
        <authorList>
            <person name="Coleine C."/>
            <person name="Stajich J.E."/>
            <person name="Selbmann L."/>
        </authorList>
    </citation>
    <scope>NUCLEOTIDE SEQUENCE [LARGE SCALE GENOMIC DNA]</scope>
    <source>
        <strain evidence="1 2">CCFEE 6328</strain>
    </source>
</reference>